<evidence type="ECO:0000256" key="4">
    <source>
        <dbReference type="ARBA" id="ARBA00022692"/>
    </source>
</evidence>
<comment type="similarity">
    <text evidence="2 9">Belongs to the mitochondrial pyruvate carrier (MPC) (TC 2.A.105) family.</text>
</comment>
<evidence type="ECO:0000256" key="2">
    <source>
        <dbReference type="ARBA" id="ARBA00006416"/>
    </source>
</evidence>
<comment type="function">
    <text evidence="9">Mediates the uptake of pyruvate into mitochondria.</text>
</comment>
<accession>A0A9N9AE46</accession>
<keyword evidence="10" id="KW-0732">Signal</keyword>
<protein>
    <recommendedName>
        <fullName evidence="9">Mitochondrial pyruvate carrier</fullName>
    </recommendedName>
</protein>
<keyword evidence="6" id="KW-1133">Transmembrane helix</keyword>
<dbReference type="InterPro" id="IPR005336">
    <property type="entry name" value="MPC"/>
</dbReference>
<dbReference type="Pfam" id="PF03650">
    <property type="entry name" value="MPC"/>
    <property type="match status" value="1"/>
</dbReference>
<gene>
    <name evidence="11" type="ORF">POCULU_LOCUS3791</name>
</gene>
<evidence type="ECO:0000256" key="3">
    <source>
        <dbReference type="ARBA" id="ARBA00022448"/>
    </source>
</evidence>
<name>A0A9N9AE46_9GLOM</name>
<dbReference type="GO" id="GO:0006850">
    <property type="term" value="P:pyruvate import into mitochondria"/>
    <property type="evidence" value="ECO:0007669"/>
    <property type="project" value="InterPro"/>
</dbReference>
<keyword evidence="7 9" id="KW-0496">Mitochondrion</keyword>
<sequence length="132" mass="15102">MTAAMLIYSATFMRFAWVVQPRNLLLFACHMTNETAQLIQMGRYIEHYHFGGHQRRVTQEAKVIEDKDTDTLCIKSVSIIVASVIQKDRVKRQLTLYSSEAARSKDINEALMSHGYSQDNTASEVAHMTFML</sequence>
<evidence type="ECO:0000256" key="9">
    <source>
        <dbReference type="RuleBase" id="RU363100"/>
    </source>
</evidence>
<evidence type="ECO:0000256" key="8">
    <source>
        <dbReference type="ARBA" id="ARBA00023136"/>
    </source>
</evidence>
<organism evidence="11 12">
    <name type="scientific">Paraglomus occultum</name>
    <dbReference type="NCBI Taxonomy" id="144539"/>
    <lineage>
        <taxon>Eukaryota</taxon>
        <taxon>Fungi</taxon>
        <taxon>Fungi incertae sedis</taxon>
        <taxon>Mucoromycota</taxon>
        <taxon>Glomeromycotina</taxon>
        <taxon>Glomeromycetes</taxon>
        <taxon>Paraglomerales</taxon>
        <taxon>Paraglomeraceae</taxon>
        <taxon>Paraglomus</taxon>
    </lineage>
</organism>
<dbReference type="GO" id="GO:0005743">
    <property type="term" value="C:mitochondrial inner membrane"/>
    <property type="evidence" value="ECO:0007669"/>
    <property type="project" value="UniProtKB-SubCell"/>
</dbReference>
<evidence type="ECO:0000256" key="7">
    <source>
        <dbReference type="ARBA" id="ARBA00023128"/>
    </source>
</evidence>
<dbReference type="OrthoDB" id="1697690at2759"/>
<evidence type="ECO:0000256" key="5">
    <source>
        <dbReference type="ARBA" id="ARBA00022792"/>
    </source>
</evidence>
<evidence type="ECO:0000313" key="11">
    <source>
        <dbReference type="EMBL" id="CAG8525425.1"/>
    </source>
</evidence>
<dbReference type="Proteomes" id="UP000789572">
    <property type="component" value="Unassembled WGS sequence"/>
</dbReference>
<evidence type="ECO:0000313" key="12">
    <source>
        <dbReference type="Proteomes" id="UP000789572"/>
    </source>
</evidence>
<proteinExistence type="inferred from homology"/>
<dbReference type="EMBL" id="CAJVPJ010000445">
    <property type="protein sequence ID" value="CAG8525425.1"/>
    <property type="molecule type" value="Genomic_DNA"/>
</dbReference>
<keyword evidence="3 9" id="KW-0813">Transport</keyword>
<keyword evidence="12" id="KW-1185">Reference proteome</keyword>
<feature type="chain" id="PRO_5040493727" description="Mitochondrial pyruvate carrier" evidence="10">
    <location>
        <begin position="22"/>
        <end position="132"/>
    </location>
</feature>
<keyword evidence="8" id="KW-0472">Membrane</keyword>
<evidence type="ECO:0000256" key="10">
    <source>
        <dbReference type="SAM" id="SignalP"/>
    </source>
</evidence>
<keyword evidence="4" id="KW-0812">Transmembrane</keyword>
<feature type="signal peptide" evidence="10">
    <location>
        <begin position="1"/>
        <end position="21"/>
    </location>
</feature>
<keyword evidence="5 9" id="KW-0999">Mitochondrion inner membrane</keyword>
<evidence type="ECO:0000256" key="6">
    <source>
        <dbReference type="ARBA" id="ARBA00022989"/>
    </source>
</evidence>
<comment type="subcellular location">
    <subcellularLocation>
        <location evidence="1 9">Mitochondrion inner membrane</location>
        <topology evidence="1 9">Multi-pass membrane protein</topology>
    </subcellularLocation>
</comment>
<comment type="caution">
    <text evidence="11">The sequence shown here is derived from an EMBL/GenBank/DDBJ whole genome shotgun (WGS) entry which is preliminary data.</text>
</comment>
<reference evidence="11" key="1">
    <citation type="submission" date="2021-06" db="EMBL/GenBank/DDBJ databases">
        <authorList>
            <person name="Kallberg Y."/>
            <person name="Tangrot J."/>
            <person name="Rosling A."/>
        </authorList>
    </citation>
    <scope>NUCLEOTIDE SEQUENCE</scope>
    <source>
        <strain evidence="11">IA702</strain>
    </source>
</reference>
<dbReference type="AlphaFoldDB" id="A0A9N9AE46"/>
<evidence type="ECO:0000256" key="1">
    <source>
        <dbReference type="ARBA" id="ARBA00004448"/>
    </source>
</evidence>